<dbReference type="Proteomes" id="UP000601223">
    <property type="component" value="Unassembled WGS sequence"/>
</dbReference>
<dbReference type="AlphaFoldDB" id="A0A8J3JHR9"/>
<proteinExistence type="predicted"/>
<dbReference type="EMBL" id="BONF01000011">
    <property type="protein sequence ID" value="GIF80888.1"/>
    <property type="molecule type" value="Genomic_DNA"/>
</dbReference>
<evidence type="ECO:0000313" key="1">
    <source>
        <dbReference type="EMBL" id="GIF80888.1"/>
    </source>
</evidence>
<organism evidence="1 2">
    <name type="scientific">Catellatospora bangladeshensis</name>
    <dbReference type="NCBI Taxonomy" id="310355"/>
    <lineage>
        <taxon>Bacteria</taxon>
        <taxon>Bacillati</taxon>
        <taxon>Actinomycetota</taxon>
        <taxon>Actinomycetes</taxon>
        <taxon>Micromonosporales</taxon>
        <taxon>Micromonosporaceae</taxon>
        <taxon>Catellatospora</taxon>
    </lineage>
</organism>
<protein>
    <submittedName>
        <fullName evidence="1">Uncharacterized protein</fullName>
    </submittedName>
</protein>
<keyword evidence="2" id="KW-1185">Reference proteome</keyword>
<accession>A0A8J3JHR9</accession>
<gene>
    <name evidence="1" type="ORF">Cba03nite_22370</name>
</gene>
<evidence type="ECO:0000313" key="2">
    <source>
        <dbReference type="Proteomes" id="UP000601223"/>
    </source>
</evidence>
<name>A0A8J3JHR9_9ACTN</name>
<sequence length="184" mass="20137">MHPNDHSPGIPPRLLTRPTMGGLVVPYTTLRLPDGRYRFGAVDSDRQADALINRLCQTCGDPLERRIVFAMRDMDLDAMSADEPGMHPECAAYTALACPMLAGRMSHHQTTSIEAQLSALGIAFNGDPTTEARLGRPASSWSLAWTSGYSVYTHPRTRRLAARITPAQLLRVRPIVSATPEGRS</sequence>
<dbReference type="RefSeq" id="WP_203744913.1">
    <property type="nucleotide sequence ID" value="NZ_BONF01000011.1"/>
</dbReference>
<comment type="caution">
    <text evidence="1">The sequence shown here is derived from an EMBL/GenBank/DDBJ whole genome shotgun (WGS) entry which is preliminary data.</text>
</comment>
<reference evidence="1 2" key="1">
    <citation type="submission" date="2021-01" db="EMBL/GenBank/DDBJ databases">
        <title>Whole genome shotgun sequence of Catellatospora bangladeshensis NBRC 107357.</title>
        <authorList>
            <person name="Komaki H."/>
            <person name="Tamura T."/>
        </authorList>
    </citation>
    <scope>NUCLEOTIDE SEQUENCE [LARGE SCALE GENOMIC DNA]</scope>
    <source>
        <strain evidence="1 2">NBRC 107357</strain>
    </source>
</reference>